<accession>A0A1G2E5K3</accession>
<comment type="caution">
    <text evidence="1">The sequence shown here is derived from an EMBL/GenBank/DDBJ whole genome shotgun (WGS) entry which is preliminary data.</text>
</comment>
<evidence type="ECO:0000313" key="2">
    <source>
        <dbReference type="Proteomes" id="UP000178106"/>
    </source>
</evidence>
<evidence type="ECO:0000313" key="1">
    <source>
        <dbReference type="EMBL" id="OGZ20531.1"/>
    </source>
</evidence>
<protein>
    <submittedName>
        <fullName evidence="1">Uncharacterized protein</fullName>
    </submittedName>
</protein>
<organism evidence="1 2">
    <name type="scientific">Candidatus Lloydbacteria bacterium RIFOXYC12_FULL_46_25</name>
    <dbReference type="NCBI Taxonomy" id="1798670"/>
    <lineage>
        <taxon>Bacteria</taxon>
        <taxon>Candidatus Lloydiibacteriota</taxon>
    </lineage>
</organism>
<sequence length="276" mass="31554">MNAPQLVVGPSNLFGELYRKARTGDEIIVYRGDFGYLSVSTAYQPGTAGGVFIREDDTFSVIADDGQAHTVFEDRDEQFSLFFPGMMPPAGVIIEDVPHDIPEWIAGPFGPYILDQDGRNLFRIVGHQAKLVYQSEDPFDYRVDSFGRIYIRRQNNFFRIKNDGSEAKLFTGSCKNWGIGPADMLVMRRNDDLFFVYHDGSEQKFFSGESSFECRITPVGIHIRRANTFFRISLRGHLDEIYSRPENEDFCSDWDVGPAGIFFRFYDDTLRLVVVK</sequence>
<proteinExistence type="predicted"/>
<reference evidence="1 2" key="1">
    <citation type="journal article" date="2016" name="Nat. Commun.">
        <title>Thousands of microbial genomes shed light on interconnected biogeochemical processes in an aquifer system.</title>
        <authorList>
            <person name="Anantharaman K."/>
            <person name="Brown C.T."/>
            <person name="Hug L.A."/>
            <person name="Sharon I."/>
            <person name="Castelle C.J."/>
            <person name="Probst A.J."/>
            <person name="Thomas B.C."/>
            <person name="Singh A."/>
            <person name="Wilkins M.J."/>
            <person name="Karaoz U."/>
            <person name="Brodie E.L."/>
            <person name="Williams K.H."/>
            <person name="Hubbard S.S."/>
            <person name="Banfield J.F."/>
        </authorList>
    </citation>
    <scope>NUCLEOTIDE SEQUENCE [LARGE SCALE GENOMIC DNA]</scope>
</reference>
<name>A0A1G2E5K3_9BACT</name>
<dbReference type="EMBL" id="MHLU01000012">
    <property type="protein sequence ID" value="OGZ20531.1"/>
    <property type="molecule type" value="Genomic_DNA"/>
</dbReference>
<gene>
    <name evidence="1" type="ORF">A2494_02915</name>
</gene>
<dbReference type="Proteomes" id="UP000178106">
    <property type="component" value="Unassembled WGS sequence"/>
</dbReference>
<dbReference type="AlphaFoldDB" id="A0A1G2E5K3"/>